<dbReference type="InterPro" id="IPR051310">
    <property type="entry name" value="MCP_chemotaxis"/>
</dbReference>
<keyword evidence="6" id="KW-0472">Membrane</keyword>
<dbReference type="SMART" id="SM00283">
    <property type="entry name" value="MA"/>
    <property type="match status" value="1"/>
</dbReference>
<evidence type="ECO:0000256" key="6">
    <source>
        <dbReference type="SAM" id="Phobius"/>
    </source>
</evidence>
<evidence type="ECO:0000259" key="7">
    <source>
        <dbReference type="PROSITE" id="PS50111"/>
    </source>
</evidence>
<protein>
    <submittedName>
        <fullName evidence="9">Methyl-accepting chemotaxis protein</fullName>
    </submittedName>
</protein>
<evidence type="ECO:0000313" key="10">
    <source>
        <dbReference type="Proteomes" id="UP000198781"/>
    </source>
</evidence>
<feature type="compositionally biased region" description="Low complexity" evidence="5">
    <location>
        <begin position="544"/>
        <end position="580"/>
    </location>
</feature>
<dbReference type="GO" id="GO:0007165">
    <property type="term" value="P:signal transduction"/>
    <property type="evidence" value="ECO:0007669"/>
    <property type="project" value="UniProtKB-KW"/>
</dbReference>
<reference evidence="9 10" key="1">
    <citation type="submission" date="2016-10" db="EMBL/GenBank/DDBJ databases">
        <authorList>
            <person name="de Groot N.N."/>
        </authorList>
    </citation>
    <scope>NUCLEOTIDE SEQUENCE [LARGE SCALE GENOMIC DNA]</scope>
    <source>
        <strain evidence="9 10">DSM 16619</strain>
    </source>
</reference>
<keyword evidence="10" id="KW-1185">Reference proteome</keyword>
<feature type="domain" description="Methyl-accepting transducer" evidence="7">
    <location>
        <begin position="273"/>
        <end position="502"/>
    </location>
</feature>
<dbReference type="Pfam" id="PF00015">
    <property type="entry name" value="MCPsignal"/>
    <property type="match status" value="1"/>
</dbReference>
<accession>A0A1G6ZKD7</accession>
<feature type="transmembrane region" description="Helical" evidence="6">
    <location>
        <begin position="14"/>
        <end position="33"/>
    </location>
</feature>
<keyword evidence="4" id="KW-0807">Transducer</keyword>
<dbReference type="GO" id="GO:0004888">
    <property type="term" value="F:transmembrane signaling receptor activity"/>
    <property type="evidence" value="ECO:0007669"/>
    <property type="project" value="TreeGrafter"/>
</dbReference>
<keyword evidence="2" id="KW-0488">Methylation</keyword>
<dbReference type="GO" id="GO:0005886">
    <property type="term" value="C:plasma membrane"/>
    <property type="evidence" value="ECO:0007669"/>
    <property type="project" value="TreeGrafter"/>
</dbReference>
<dbReference type="PANTHER" id="PTHR43531:SF14">
    <property type="entry name" value="METHYL-ACCEPTING CHEMOTAXIS PROTEIN I-RELATED"/>
    <property type="match status" value="1"/>
</dbReference>
<dbReference type="SUPFAM" id="SSF58104">
    <property type="entry name" value="Methyl-accepting chemotaxis protein (MCP) signaling domain"/>
    <property type="match status" value="1"/>
</dbReference>
<evidence type="ECO:0000256" key="1">
    <source>
        <dbReference type="ARBA" id="ARBA00004370"/>
    </source>
</evidence>
<comment type="similarity">
    <text evidence="3">Belongs to the methyl-accepting chemotaxis (MCP) protein family.</text>
</comment>
<keyword evidence="6" id="KW-0812">Transmembrane</keyword>
<dbReference type="FunFam" id="1.10.287.950:FF:000001">
    <property type="entry name" value="Methyl-accepting chemotaxis sensory transducer"/>
    <property type="match status" value="1"/>
</dbReference>
<feature type="compositionally biased region" description="Low complexity" evidence="5">
    <location>
        <begin position="298"/>
        <end position="312"/>
    </location>
</feature>
<evidence type="ECO:0000256" key="2">
    <source>
        <dbReference type="ARBA" id="ARBA00022481"/>
    </source>
</evidence>
<dbReference type="CDD" id="cd11386">
    <property type="entry name" value="MCP_signal"/>
    <property type="match status" value="1"/>
</dbReference>
<dbReference type="EMBL" id="FMZC01000011">
    <property type="protein sequence ID" value="SDE03098.1"/>
    <property type="molecule type" value="Genomic_DNA"/>
</dbReference>
<dbReference type="Pfam" id="PF12729">
    <property type="entry name" value="4HB_MCP_1"/>
    <property type="match status" value="1"/>
</dbReference>
<keyword evidence="6" id="KW-1133">Transmembrane helix</keyword>
<dbReference type="PANTHER" id="PTHR43531">
    <property type="entry name" value="PROTEIN ICFG"/>
    <property type="match status" value="1"/>
</dbReference>
<sequence length="618" mass="64530">MEVVQGRGALARRLMLINGSILVLLVALAVAIWTMMGQLSTDAEAVRSSNVSQLQRIAALELNVTRVSLQLRHSILARSPEELRTTLADISEKRVLLQKTLDELGISMTSDEGRKAYAPLPALMAAFWTVGEQNLALIQAGRKEEAFAFLVDQTIPARNRLLAPLGQEKDRQGDRLSFRINEVKEYATTARDVAVLAVLIVVGCLAGLSFYLRSVVRQLGADPSELKRVADAVAGGDLASHIPVRAGDTSSIMAAMASMSDRLAAVVQTVRTSAESVSGASSEIDAGNHDLSARTERQASALQQTAASTEQLGSTVRQNADSARMANELAQTASSVAEQGGAVVAEVVDTMRGIQDSSSKIGEIIGVIDGIAFQTNILALNAAVEAARAGEQGRGFAVVASEVRSLAQRSADAAKEIKGLITASVDRVERGSALVDKAGHTMAEVVASIRRATDLMGEISAASAEQSSGVDQISEAITHVDQSTQQNAALVEEMAAAASSLSAQANELVRATAVFHLKDDGMLQAGRAAALDRPKPVPAPPAPRFASPSPAKPAVAAKRVGMGSVPKAAAVPASAASSSSHQAEKAKPAPQGKPTVAAAQPAQQPARKSSADDDWETF</sequence>
<dbReference type="InterPro" id="IPR024478">
    <property type="entry name" value="HlyB_4HB_MCP"/>
</dbReference>
<dbReference type="AlphaFoldDB" id="A0A1G6ZKD7"/>
<name>A0A1G6ZKD7_9BURK</name>
<dbReference type="PROSITE" id="PS50111">
    <property type="entry name" value="CHEMOTAXIS_TRANSDUC_2"/>
    <property type="match status" value="1"/>
</dbReference>
<dbReference type="Proteomes" id="UP000198781">
    <property type="component" value="Unassembled WGS sequence"/>
</dbReference>
<evidence type="ECO:0000256" key="5">
    <source>
        <dbReference type="SAM" id="MobiDB-lite"/>
    </source>
</evidence>
<gene>
    <name evidence="9" type="ORF">SAMN05192589_111127</name>
</gene>
<feature type="compositionally biased region" description="Low complexity" evidence="5">
    <location>
        <begin position="597"/>
        <end position="606"/>
    </location>
</feature>
<feature type="transmembrane region" description="Helical" evidence="6">
    <location>
        <begin position="193"/>
        <end position="212"/>
    </location>
</feature>
<dbReference type="InterPro" id="IPR004089">
    <property type="entry name" value="MCPsignal_dom"/>
</dbReference>
<dbReference type="Gene3D" id="1.10.287.950">
    <property type="entry name" value="Methyl-accepting chemotaxis protein"/>
    <property type="match status" value="1"/>
</dbReference>
<proteinExistence type="inferred from homology"/>
<comment type="subcellular location">
    <subcellularLocation>
        <location evidence="1">Membrane</location>
    </subcellularLocation>
</comment>
<feature type="region of interest" description="Disordered" evidence="5">
    <location>
        <begin position="278"/>
        <end position="320"/>
    </location>
</feature>
<evidence type="ECO:0000259" key="8">
    <source>
        <dbReference type="PROSITE" id="PS50885"/>
    </source>
</evidence>
<feature type="compositionally biased region" description="Basic and acidic residues" evidence="5">
    <location>
        <begin position="286"/>
        <end position="297"/>
    </location>
</feature>
<dbReference type="RefSeq" id="WP_092744898.1">
    <property type="nucleotide sequence ID" value="NZ_FMZC01000011.1"/>
</dbReference>
<dbReference type="PROSITE" id="PS50885">
    <property type="entry name" value="HAMP"/>
    <property type="match status" value="1"/>
</dbReference>
<dbReference type="OrthoDB" id="9806477at2"/>
<feature type="region of interest" description="Disordered" evidence="5">
    <location>
        <begin position="529"/>
        <end position="618"/>
    </location>
</feature>
<organism evidence="9 10">
    <name type="scientific">Paracidovorax valerianellae</name>
    <dbReference type="NCBI Taxonomy" id="187868"/>
    <lineage>
        <taxon>Bacteria</taxon>
        <taxon>Pseudomonadati</taxon>
        <taxon>Pseudomonadota</taxon>
        <taxon>Betaproteobacteria</taxon>
        <taxon>Burkholderiales</taxon>
        <taxon>Comamonadaceae</taxon>
        <taxon>Paracidovorax</taxon>
    </lineage>
</organism>
<dbReference type="GO" id="GO:0006935">
    <property type="term" value="P:chemotaxis"/>
    <property type="evidence" value="ECO:0007669"/>
    <property type="project" value="TreeGrafter"/>
</dbReference>
<dbReference type="InterPro" id="IPR003660">
    <property type="entry name" value="HAMP_dom"/>
</dbReference>
<evidence type="ECO:0000256" key="4">
    <source>
        <dbReference type="PROSITE-ProRule" id="PRU00284"/>
    </source>
</evidence>
<dbReference type="STRING" id="187868.SAMN05192589_111127"/>
<evidence type="ECO:0000313" key="9">
    <source>
        <dbReference type="EMBL" id="SDE03098.1"/>
    </source>
</evidence>
<evidence type="ECO:0000256" key="3">
    <source>
        <dbReference type="ARBA" id="ARBA00029447"/>
    </source>
</evidence>
<feature type="domain" description="HAMP" evidence="8">
    <location>
        <begin position="225"/>
        <end position="268"/>
    </location>
</feature>